<name>A0A9D4IYR7_DREPO</name>
<dbReference type="SUPFAM" id="SSF52047">
    <property type="entry name" value="RNI-like"/>
    <property type="match status" value="1"/>
</dbReference>
<protein>
    <submittedName>
        <fullName evidence="1">Uncharacterized protein</fullName>
    </submittedName>
</protein>
<accession>A0A9D4IYR7</accession>
<dbReference type="AlphaFoldDB" id="A0A9D4IYR7"/>
<keyword evidence="2" id="KW-1185">Reference proteome</keyword>
<dbReference type="Proteomes" id="UP000828390">
    <property type="component" value="Unassembled WGS sequence"/>
</dbReference>
<comment type="caution">
    <text evidence="1">The sequence shown here is derived from an EMBL/GenBank/DDBJ whole genome shotgun (WGS) entry which is preliminary data.</text>
</comment>
<proteinExistence type="predicted"/>
<reference evidence="1" key="2">
    <citation type="submission" date="2020-11" db="EMBL/GenBank/DDBJ databases">
        <authorList>
            <person name="McCartney M.A."/>
            <person name="Auch B."/>
            <person name="Kono T."/>
            <person name="Mallez S."/>
            <person name="Becker A."/>
            <person name="Gohl D.M."/>
            <person name="Silverstein K.A.T."/>
            <person name="Koren S."/>
            <person name="Bechman K.B."/>
            <person name="Herman A."/>
            <person name="Abrahante J.E."/>
            <person name="Garbe J."/>
        </authorList>
    </citation>
    <scope>NUCLEOTIDE SEQUENCE</scope>
    <source>
        <strain evidence="1">Duluth1</strain>
        <tissue evidence="1">Whole animal</tissue>
    </source>
</reference>
<organism evidence="1 2">
    <name type="scientific">Dreissena polymorpha</name>
    <name type="common">Zebra mussel</name>
    <name type="synonym">Mytilus polymorpha</name>
    <dbReference type="NCBI Taxonomy" id="45954"/>
    <lineage>
        <taxon>Eukaryota</taxon>
        <taxon>Metazoa</taxon>
        <taxon>Spiralia</taxon>
        <taxon>Lophotrochozoa</taxon>
        <taxon>Mollusca</taxon>
        <taxon>Bivalvia</taxon>
        <taxon>Autobranchia</taxon>
        <taxon>Heteroconchia</taxon>
        <taxon>Euheterodonta</taxon>
        <taxon>Imparidentia</taxon>
        <taxon>Neoheterodontei</taxon>
        <taxon>Myida</taxon>
        <taxon>Dreissenoidea</taxon>
        <taxon>Dreissenidae</taxon>
        <taxon>Dreissena</taxon>
    </lineage>
</organism>
<evidence type="ECO:0000313" key="1">
    <source>
        <dbReference type="EMBL" id="KAH3789213.1"/>
    </source>
</evidence>
<reference evidence="1" key="1">
    <citation type="journal article" date="2019" name="bioRxiv">
        <title>The Genome of the Zebra Mussel, Dreissena polymorpha: A Resource for Invasive Species Research.</title>
        <authorList>
            <person name="McCartney M.A."/>
            <person name="Auch B."/>
            <person name="Kono T."/>
            <person name="Mallez S."/>
            <person name="Zhang Y."/>
            <person name="Obille A."/>
            <person name="Becker A."/>
            <person name="Abrahante J.E."/>
            <person name="Garbe J."/>
            <person name="Badalamenti J.P."/>
            <person name="Herman A."/>
            <person name="Mangelson H."/>
            <person name="Liachko I."/>
            <person name="Sullivan S."/>
            <person name="Sone E.D."/>
            <person name="Koren S."/>
            <person name="Silverstein K.A.T."/>
            <person name="Beckman K.B."/>
            <person name="Gohl D.M."/>
        </authorList>
    </citation>
    <scope>NUCLEOTIDE SEQUENCE</scope>
    <source>
        <strain evidence="1">Duluth1</strain>
        <tissue evidence="1">Whole animal</tissue>
    </source>
</reference>
<dbReference type="EMBL" id="JAIWYP010000008">
    <property type="protein sequence ID" value="KAH3789213.1"/>
    <property type="molecule type" value="Genomic_DNA"/>
</dbReference>
<sequence>MYSCLRVDHVESLSLYLLSLNQLETLNIVVYNDIPSLWNAFRGLTVKRLSLDVTCCKQMNHIESFLKSLSSLKQLETLCFSTCLDEYCPGLWEGILGLNIKDSDTK</sequence>
<gene>
    <name evidence="1" type="ORF">DPMN_167388</name>
</gene>
<evidence type="ECO:0000313" key="2">
    <source>
        <dbReference type="Proteomes" id="UP000828390"/>
    </source>
</evidence>